<evidence type="ECO:0000313" key="2">
    <source>
        <dbReference type="Proteomes" id="UP000290819"/>
    </source>
</evidence>
<dbReference type="OrthoDB" id="8256316at2"/>
<comment type="caution">
    <text evidence="1">The sequence shown here is derived from an EMBL/GenBank/DDBJ whole genome shotgun (WGS) entry which is preliminary data.</text>
</comment>
<dbReference type="AlphaFoldDB" id="A0A4Q1UPF2"/>
<dbReference type="EMBL" id="MZXW01000042">
    <property type="protein sequence ID" value="RXT38995.1"/>
    <property type="molecule type" value="Genomic_DNA"/>
</dbReference>
<dbReference type="Proteomes" id="UP000290819">
    <property type="component" value="Unassembled WGS sequence"/>
</dbReference>
<keyword evidence="2" id="KW-1185">Reference proteome</keyword>
<organism evidence="1 2">
    <name type="scientific">Bradyrhizobium betae</name>
    <dbReference type="NCBI Taxonomy" id="244734"/>
    <lineage>
        <taxon>Bacteria</taxon>
        <taxon>Pseudomonadati</taxon>
        <taxon>Pseudomonadota</taxon>
        <taxon>Alphaproteobacteria</taxon>
        <taxon>Hyphomicrobiales</taxon>
        <taxon>Nitrobacteraceae</taxon>
        <taxon>Bradyrhizobium</taxon>
    </lineage>
</organism>
<proteinExistence type="predicted"/>
<evidence type="ECO:0000313" key="1">
    <source>
        <dbReference type="EMBL" id="RXT38995.1"/>
    </source>
</evidence>
<name>A0A4Q1UPF2_9BRAD</name>
<sequence length="59" mass="6317">MRAQRSNPESLRGDSLDCFAALAMTEFVDPSLPGIICQASDQLIRRNSPPVSGAGTDPR</sequence>
<reference evidence="1 2" key="1">
    <citation type="submission" date="2017-03" db="EMBL/GenBank/DDBJ databases">
        <authorList>
            <person name="Safronova V.I."/>
            <person name="Sazanova A.L."/>
            <person name="Chirak E.R."/>
        </authorList>
    </citation>
    <scope>NUCLEOTIDE SEQUENCE [LARGE SCALE GENOMIC DNA]</scope>
    <source>
        <strain evidence="1 2">Opo-243</strain>
    </source>
</reference>
<gene>
    <name evidence="1" type="ORF">B5V03_30440</name>
</gene>
<protein>
    <submittedName>
        <fullName evidence="1">Uncharacterized protein</fullName>
    </submittedName>
</protein>
<accession>A0A4Q1UPF2</accession>